<dbReference type="EMBL" id="CAJNYT010003727">
    <property type="protein sequence ID" value="CAF3596632.1"/>
    <property type="molecule type" value="Genomic_DNA"/>
</dbReference>
<gene>
    <name evidence="2" type="ORF">GRG538_LOCUS22473</name>
    <name evidence="4" type="ORF">QYT958_LOCUS32660</name>
    <name evidence="1" type="ORF">TIS948_LOCUS2373</name>
    <name evidence="3" type="ORF">UJA718_LOCUS32413</name>
</gene>
<sequence>MSLLIPEKQNSNSLPDDVFSYNQHKFYEFVERWYGNDLAQLFSFQAIRNGSHLSHTTVDDMLSVLQYESEDIDKLKSLCCFQLPNNHFEVRLGVKLAINNFIELLNIKQEQEKKRNDLLINVHHLALIHQYLLIKHNHKMKQFYHQCYH</sequence>
<evidence type="ECO:0000313" key="3">
    <source>
        <dbReference type="EMBL" id="CAF4628097.1"/>
    </source>
</evidence>
<evidence type="ECO:0000313" key="5">
    <source>
        <dbReference type="Proteomes" id="UP000663873"/>
    </source>
</evidence>
<name>A0A821DXT0_9BILA</name>
<evidence type="ECO:0000313" key="1">
    <source>
        <dbReference type="EMBL" id="CAF3019476.1"/>
    </source>
</evidence>
<evidence type="ECO:0000313" key="2">
    <source>
        <dbReference type="EMBL" id="CAF3596632.1"/>
    </source>
</evidence>
<dbReference type="Proteomes" id="UP000663872">
    <property type="component" value="Unassembled WGS sequence"/>
</dbReference>
<protein>
    <submittedName>
        <fullName evidence="3">Uncharacterized protein</fullName>
    </submittedName>
</protein>
<dbReference type="Proteomes" id="UP000663848">
    <property type="component" value="Unassembled WGS sequence"/>
</dbReference>
<dbReference type="EMBL" id="CAJNXB010000082">
    <property type="protein sequence ID" value="CAF3019476.1"/>
    <property type="molecule type" value="Genomic_DNA"/>
</dbReference>
<keyword evidence="5" id="KW-1185">Reference proteome</keyword>
<accession>A0A821DXT0</accession>
<reference evidence="3" key="1">
    <citation type="submission" date="2021-02" db="EMBL/GenBank/DDBJ databases">
        <authorList>
            <person name="Nowell W R."/>
        </authorList>
    </citation>
    <scope>NUCLEOTIDE SEQUENCE</scope>
</reference>
<evidence type="ECO:0000313" key="4">
    <source>
        <dbReference type="EMBL" id="CAF4939858.1"/>
    </source>
</evidence>
<dbReference type="EMBL" id="CAJOBR010021555">
    <property type="protein sequence ID" value="CAF4939858.1"/>
    <property type="molecule type" value="Genomic_DNA"/>
</dbReference>
<dbReference type="AlphaFoldDB" id="A0A821DXT0"/>
<dbReference type="OrthoDB" id="10057356at2759"/>
<dbReference type="Proteomes" id="UP000663825">
    <property type="component" value="Unassembled WGS sequence"/>
</dbReference>
<organism evidence="3 5">
    <name type="scientific">Rotaria socialis</name>
    <dbReference type="NCBI Taxonomy" id="392032"/>
    <lineage>
        <taxon>Eukaryota</taxon>
        <taxon>Metazoa</taxon>
        <taxon>Spiralia</taxon>
        <taxon>Gnathifera</taxon>
        <taxon>Rotifera</taxon>
        <taxon>Eurotatoria</taxon>
        <taxon>Bdelloidea</taxon>
        <taxon>Philodinida</taxon>
        <taxon>Philodinidae</taxon>
        <taxon>Rotaria</taxon>
    </lineage>
</organism>
<dbReference type="Proteomes" id="UP000663873">
    <property type="component" value="Unassembled WGS sequence"/>
</dbReference>
<proteinExistence type="predicted"/>
<comment type="caution">
    <text evidence="3">The sequence shown here is derived from an EMBL/GenBank/DDBJ whole genome shotgun (WGS) entry which is preliminary data.</text>
</comment>
<dbReference type="EMBL" id="CAJOBP010027850">
    <property type="protein sequence ID" value="CAF4628097.1"/>
    <property type="molecule type" value="Genomic_DNA"/>
</dbReference>